<dbReference type="InterPro" id="IPR007110">
    <property type="entry name" value="Ig-like_dom"/>
</dbReference>
<dbReference type="Pfam" id="PF07654">
    <property type="entry name" value="C1-set"/>
    <property type="match status" value="1"/>
</dbReference>
<keyword evidence="8" id="KW-1015">Disulfide bond</keyword>
<reference evidence="11" key="2">
    <citation type="submission" date="2025-09" db="UniProtKB">
        <authorList>
            <consortium name="Ensembl"/>
        </authorList>
    </citation>
    <scope>IDENTIFICATION</scope>
</reference>
<keyword evidence="7" id="KW-0472">Membrane</keyword>
<evidence type="ECO:0000256" key="8">
    <source>
        <dbReference type="ARBA" id="ARBA00023157"/>
    </source>
</evidence>
<dbReference type="Proteomes" id="UP000694559">
    <property type="component" value="Unplaced"/>
</dbReference>
<keyword evidence="5" id="KW-0391">Immunity</keyword>
<evidence type="ECO:0000313" key="12">
    <source>
        <dbReference type="Proteomes" id="UP000694559"/>
    </source>
</evidence>
<feature type="domain" description="Ig-like" evidence="10">
    <location>
        <begin position="1"/>
        <end position="74"/>
    </location>
</feature>
<dbReference type="GO" id="GO:0042612">
    <property type="term" value="C:MHC class I protein complex"/>
    <property type="evidence" value="ECO:0007669"/>
    <property type="project" value="UniProtKB-KW"/>
</dbReference>
<dbReference type="GO" id="GO:0006955">
    <property type="term" value="P:immune response"/>
    <property type="evidence" value="ECO:0007669"/>
    <property type="project" value="TreeGrafter"/>
</dbReference>
<dbReference type="GO" id="GO:0002474">
    <property type="term" value="P:antigen processing and presentation of peptide antigen via MHC class I"/>
    <property type="evidence" value="ECO:0007669"/>
    <property type="project" value="UniProtKB-KW"/>
</dbReference>
<dbReference type="PANTHER" id="PTHR16675:SF242">
    <property type="entry name" value="MAJOR HISTOCOMPATIBILITY COMPLEX CLASS I-RELATED GENE PROTEIN"/>
    <property type="match status" value="1"/>
</dbReference>
<evidence type="ECO:0000256" key="6">
    <source>
        <dbReference type="ARBA" id="ARBA00022989"/>
    </source>
</evidence>
<dbReference type="InterPro" id="IPR050208">
    <property type="entry name" value="MHC_class-I_related"/>
</dbReference>
<proteinExistence type="predicted"/>
<comment type="subcellular location">
    <subcellularLocation>
        <location evidence="1">Membrane</location>
        <topology evidence="1">Single-pass type I membrane protein</topology>
    </subcellularLocation>
</comment>
<dbReference type="GO" id="GO:0005615">
    <property type="term" value="C:extracellular space"/>
    <property type="evidence" value="ECO:0007669"/>
    <property type="project" value="TreeGrafter"/>
</dbReference>
<dbReference type="Ensembl" id="ENSNNAT00000004184.1">
    <property type="protein sequence ID" value="ENSNNAP00000003998.1"/>
    <property type="gene ID" value="ENSNNAG00000002703.1"/>
</dbReference>
<dbReference type="InterPro" id="IPR013783">
    <property type="entry name" value="Ig-like_fold"/>
</dbReference>
<accession>A0A8C6VH10</accession>
<evidence type="ECO:0000256" key="4">
    <source>
        <dbReference type="ARBA" id="ARBA00022729"/>
    </source>
</evidence>
<evidence type="ECO:0000256" key="5">
    <source>
        <dbReference type="ARBA" id="ARBA00022859"/>
    </source>
</evidence>
<keyword evidence="9" id="KW-0325">Glycoprotein</keyword>
<name>A0A8C6VH10_NAJNA</name>
<organism evidence="11 12">
    <name type="scientific">Naja naja</name>
    <name type="common">Indian cobra</name>
    <dbReference type="NCBI Taxonomy" id="35670"/>
    <lineage>
        <taxon>Eukaryota</taxon>
        <taxon>Metazoa</taxon>
        <taxon>Chordata</taxon>
        <taxon>Craniata</taxon>
        <taxon>Vertebrata</taxon>
        <taxon>Euteleostomi</taxon>
        <taxon>Lepidosauria</taxon>
        <taxon>Squamata</taxon>
        <taxon>Bifurcata</taxon>
        <taxon>Unidentata</taxon>
        <taxon>Episquamata</taxon>
        <taxon>Toxicofera</taxon>
        <taxon>Serpentes</taxon>
        <taxon>Colubroidea</taxon>
        <taxon>Elapidae</taxon>
        <taxon>Elapinae</taxon>
        <taxon>Naja</taxon>
    </lineage>
</organism>
<evidence type="ECO:0000259" key="10">
    <source>
        <dbReference type="PROSITE" id="PS50835"/>
    </source>
</evidence>
<dbReference type="SUPFAM" id="SSF48726">
    <property type="entry name" value="Immunoglobulin"/>
    <property type="match status" value="1"/>
</dbReference>
<evidence type="ECO:0000256" key="1">
    <source>
        <dbReference type="ARBA" id="ARBA00004479"/>
    </source>
</evidence>
<protein>
    <recommendedName>
        <fullName evidence="10">Ig-like domain-containing protein</fullName>
    </recommendedName>
</protein>
<evidence type="ECO:0000313" key="11">
    <source>
        <dbReference type="Ensembl" id="ENSNNAP00000003998.1"/>
    </source>
</evidence>
<keyword evidence="4" id="KW-0732">Signal</keyword>
<keyword evidence="6" id="KW-1133">Transmembrane helix</keyword>
<evidence type="ECO:0000256" key="7">
    <source>
        <dbReference type="ARBA" id="ARBA00023136"/>
    </source>
</evidence>
<dbReference type="OrthoDB" id="9018239at2759"/>
<evidence type="ECO:0000256" key="9">
    <source>
        <dbReference type="ARBA" id="ARBA00023180"/>
    </source>
</evidence>
<dbReference type="Gene3D" id="2.60.40.10">
    <property type="entry name" value="Immunoglobulins"/>
    <property type="match status" value="1"/>
</dbReference>
<evidence type="ECO:0000256" key="3">
    <source>
        <dbReference type="ARBA" id="ARBA00022692"/>
    </source>
</evidence>
<keyword evidence="12" id="KW-1185">Reference proteome</keyword>
<dbReference type="PROSITE" id="PS50835">
    <property type="entry name" value="IG_LIKE"/>
    <property type="match status" value="1"/>
</dbReference>
<dbReference type="AlphaFoldDB" id="A0A8C6VH10"/>
<sequence length="113" mass="13273">LLNCSICNFYPEDIDATWMKDGENWDQETFHGDIIRNWDGTYCTWISIEINPMEEYRYCCYVEHEGLQESPCVKVPCIGFILLKDSHFLILWTLYPKGGSLPLSCPKYIISFF</sequence>
<dbReference type="SMART" id="SM00407">
    <property type="entry name" value="IGc1"/>
    <property type="match status" value="1"/>
</dbReference>
<dbReference type="InterPro" id="IPR003006">
    <property type="entry name" value="Ig/MHC_CS"/>
</dbReference>
<dbReference type="InterPro" id="IPR003597">
    <property type="entry name" value="Ig_C1-set"/>
</dbReference>
<keyword evidence="2" id="KW-0490">MHC I</keyword>
<dbReference type="InterPro" id="IPR036179">
    <property type="entry name" value="Ig-like_dom_sf"/>
</dbReference>
<reference evidence="11" key="1">
    <citation type="submission" date="2025-08" db="UniProtKB">
        <authorList>
            <consortium name="Ensembl"/>
        </authorList>
    </citation>
    <scope>IDENTIFICATION</scope>
</reference>
<dbReference type="PROSITE" id="PS00290">
    <property type="entry name" value="IG_MHC"/>
    <property type="match status" value="1"/>
</dbReference>
<dbReference type="PANTHER" id="PTHR16675">
    <property type="entry name" value="MHC CLASS I-RELATED"/>
    <property type="match status" value="1"/>
</dbReference>
<evidence type="ECO:0000256" key="2">
    <source>
        <dbReference type="ARBA" id="ARBA00022451"/>
    </source>
</evidence>
<dbReference type="GO" id="GO:0009897">
    <property type="term" value="C:external side of plasma membrane"/>
    <property type="evidence" value="ECO:0007669"/>
    <property type="project" value="TreeGrafter"/>
</dbReference>
<keyword evidence="3" id="KW-0812">Transmembrane</keyword>
<dbReference type="FunFam" id="2.60.40.10:FF:000204">
    <property type="entry name" value="Major histocompatibility complex, class I-related protein"/>
    <property type="match status" value="1"/>
</dbReference>